<protein>
    <submittedName>
        <fullName evidence="1">Uncharacterized protein</fullName>
    </submittedName>
</protein>
<proteinExistence type="predicted"/>
<organism evidence="1 2">
    <name type="scientific">Shewanella khirikhana</name>
    <dbReference type="NCBI Taxonomy" id="1965282"/>
    <lineage>
        <taxon>Bacteria</taxon>
        <taxon>Pseudomonadati</taxon>
        <taxon>Pseudomonadota</taxon>
        <taxon>Gammaproteobacteria</taxon>
        <taxon>Alteromonadales</taxon>
        <taxon>Shewanellaceae</taxon>
        <taxon>Shewanella</taxon>
    </lineage>
</organism>
<gene>
    <name evidence="1" type="ORF">STH12_01052</name>
</gene>
<evidence type="ECO:0000313" key="2">
    <source>
        <dbReference type="Proteomes" id="UP000278437"/>
    </source>
</evidence>
<evidence type="ECO:0000313" key="1">
    <source>
        <dbReference type="EMBL" id="AZQ10188.1"/>
    </source>
</evidence>
<accession>A0ABM7D1A6</accession>
<reference evidence="2" key="1">
    <citation type="submission" date="2017-03" db="EMBL/GenBank/DDBJ databases">
        <title>Full genome sequence of a non-lethal Shewanella isolate that potentiates virulence of Vibio parahaemolyticus causing acute hepatopancreatic necrosis disease (AHPND) in shrimp.</title>
        <authorList>
            <person name="Prachumwat A."/>
            <person name="Sritunyalucksana K."/>
        </authorList>
    </citation>
    <scope>NUCLEOTIDE SEQUENCE [LARGE SCALE GENOMIC DNA]</scope>
    <source>
        <strain evidence="2">TH2012</strain>
    </source>
</reference>
<sequence>MGAFFICLTPWRQRQPIIFCCNSFLELTLLTSFSISHHLINILATFVAKLNGNLKP</sequence>
<dbReference type="EMBL" id="CP020373">
    <property type="protein sequence ID" value="AZQ10188.1"/>
    <property type="molecule type" value="Genomic_DNA"/>
</dbReference>
<name>A0ABM7D1A6_9GAMM</name>
<keyword evidence="2" id="KW-1185">Reference proteome</keyword>
<dbReference type="Proteomes" id="UP000278437">
    <property type="component" value="Chromosome"/>
</dbReference>